<proteinExistence type="inferred from homology"/>
<accession>A0A5D8QAR8</accession>
<dbReference type="InterPro" id="IPR036388">
    <property type="entry name" value="WH-like_DNA-bd_sf"/>
</dbReference>
<keyword evidence="2" id="KW-0805">Transcription regulation</keyword>
<dbReference type="AlphaFoldDB" id="A0A5D8QAR8"/>
<dbReference type="PANTHER" id="PTHR34294">
    <property type="entry name" value="TRANSCRIPTIONAL REGULATOR-RELATED"/>
    <property type="match status" value="1"/>
</dbReference>
<dbReference type="InterPro" id="IPR037171">
    <property type="entry name" value="NagB/RpiA_transferase-like"/>
</dbReference>
<evidence type="ECO:0000256" key="3">
    <source>
        <dbReference type="ARBA" id="ARBA00023125"/>
    </source>
</evidence>
<dbReference type="Gene3D" id="3.40.50.1360">
    <property type="match status" value="1"/>
</dbReference>
<dbReference type="SUPFAM" id="SSF100950">
    <property type="entry name" value="NagB/RpiA/CoA transferase-like"/>
    <property type="match status" value="1"/>
</dbReference>
<evidence type="ECO:0000259" key="6">
    <source>
        <dbReference type="Pfam" id="PF21715"/>
    </source>
</evidence>
<evidence type="ECO:0000313" key="8">
    <source>
        <dbReference type="Proteomes" id="UP000322976"/>
    </source>
</evidence>
<keyword evidence="8" id="KW-1185">Reference proteome</keyword>
<sequence length="343" mass="37869">MNHIIEMQKRILPELVNVAEKRYLILYTIYYNQPIGRRLLSSVTGMTERVIRDEVDILKGQGLISISGEGMRVTKDGVDVLESLRDFIHDLKGLPELEKQIRDRLCIKNITIVPGDVGKNHFLLNEMGKKAANILTGMLHDDMIIAVAGGSSVAALAEVLSVDKTYRNLMVVPARGGLGREVEFQANTITATLSKKLNANYRFLHIPDDISSDALKILINEQGIRETIDYVKRADVLIYGIGRADVMAKRRHLSDSIKKLLNDAGAVAETMGYYFNINGQIVYTAGTISLDIDELLRLPHKLAISGGASKAEAILASCRVIPPESLIIDEGAARRIIELINSP</sequence>
<feature type="domain" description="CggR N-terminal DNA binding" evidence="6">
    <location>
        <begin position="18"/>
        <end position="88"/>
    </location>
</feature>
<evidence type="ECO:0000256" key="2">
    <source>
        <dbReference type="ARBA" id="ARBA00023015"/>
    </source>
</evidence>
<dbReference type="InterPro" id="IPR051054">
    <property type="entry name" value="SorC_transcr_regulators"/>
</dbReference>
<dbReference type="InterPro" id="IPR048715">
    <property type="entry name" value="CggR_N"/>
</dbReference>
<dbReference type="EMBL" id="VTPS01000016">
    <property type="protein sequence ID" value="TZE81234.1"/>
    <property type="molecule type" value="Genomic_DNA"/>
</dbReference>
<dbReference type="Proteomes" id="UP000322976">
    <property type="component" value="Unassembled WGS sequence"/>
</dbReference>
<dbReference type="InterPro" id="IPR036390">
    <property type="entry name" value="WH_DNA-bd_sf"/>
</dbReference>
<comment type="similarity">
    <text evidence="1">Belongs to the SorC transcriptional regulatory family.</text>
</comment>
<dbReference type="Gene3D" id="1.10.10.10">
    <property type="entry name" value="Winged helix-like DNA-binding domain superfamily/Winged helix DNA-binding domain"/>
    <property type="match status" value="1"/>
</dbReference>
<dbReference type="GO" id="GO:0003677">
    <property type="term" value="F:DNA binding"/>
    <property type="evidence" value="ECO:0007669"/>
    <property type="project" value="UniProtKB-KW"/>
</dbReference>
<dbReference type="SUPFAM" id="SSF46785">
    <property type="entry name" value="Winged helix' DNA-binding domain"/>
    <property type="match status" value="1"/>
</dbReference>
<dbReference type="Pfam" id="PF21715">
    <property type="entry name" value="CggR_N"/>
    <property type="match status" value="1"/>
</dbReference>
<dbReference type="RefSeq" id="WP_149545849.1">
    <property type="nucleotide sequence ID" value="NZ_VTPS01000016.1"/>
</dbReference>
<evidence type="ECO:0000256" key="4">
    <source>
        <dbReference type="ARBA" id="ARBA00023163"/>
    </source>
</evidence>
<dbReference type="InterPro" id="IPR007324">
    <property type="entry name" value="Sugar-bd_dom_put"/>
</dbReference>
<dbReference type="Pfam" id="PF04198">
    <property type="entry name" value="Sugar-bind"/>
    <property type="match status" value="1"/>
</dbReference>
<keyword evidence="3" id="KW-0238">DNA-binding</keyword>
<dbReference type="GO" id="GO:0030246">
    <property type="term" value="F:carbohydrate binding"/>
    <property type="evidence" value="ECO:0007669"/>
    <property type="project" value="InterPro"/>
</dbReference>
<keyword evidence="4" id="KW-0804">Transcription</keyword>
<gene>
    <name evidence="7" type="ORF">FWJ32_10200</name>
</gene>
<evidence type="ECO:0000259" key="5">
    <source>
        <dbReference type="Pfam" id="PF04198"/>
    </source>
</evidence>
<comment type="caution">
    <text evidence="7">The sequence shown here is derived from an EMBL/GenBank/DDBJ whole genome shotgun (WGS) entry which is preliminary data.</text>
</comment>
<name>A0A5D8QAR8_9THEO</name>
<protein>
    <submittedName>
        <fullName evidence="7">Sugar-binding transcriptional regulator</fullName>
    </submittedName>
</protein>
<dbReference type="PANTHER" id="PTHR34294:SF5">
    <property type="entry name" value="CENTRAL GLYCOLYTIC GENES REGULATOR"/>
    <property type="match status" value="1"/>
</dbReference>
<feature type="domain" description="Sugar-binding" evidence="5">
    <location>
        <begin position="91"/>
        <end position="337"/>
    </location>
</feature>
<organism evidence="7 8">
    <name type="scientific">Calorimonas adulescens</name>
    <dbReference type="NCBI Taxonomy" id="2606906"/>
    <lineage>
        <taxon>Bacteria</taxon>
        <taxon>Bacillati</taxon>
        <taxon>Bacillota</taxon>
        <taxon>Clostridia</taxon>
        <taxon>Thermoanaerobacterales</taxon>
        <taxon>Thermoanaerobacteraceae</taxon>
        <taxon>Calorimonas</taxon>
    </lineage>
</organism>
<evidence type="ECO:0000256" key="1">
    <source>
        <dbReference type="ARBA" id="ARBA00010466"/>
    </source>
</evidence>
<reference evidence="7 8" key="1">
    <citation type="submission" date="2019-08" db="EMBL/GenBank/DDBJ databases">
        <title>Calorimonas adulescens gen. nov., sp. nov., an anaerobic thermophilic bacterium from Sakhalin hot spring.</title>
        <authorList>
            <person name="Khomyakova M.A."/>
            <person name="Merkel A.Y."/>
            <person name="Novikov A."/>
            <person name="Bonch-Osmolovskaya E.A."/>
            <person name="Slobodkin A.I."/>
        </authorList>
    </citation>
    <scope>NUCLEOTIDE SEQUENCE [LARGE SCALE GENOMIC DNA]</scope>
    <source>
        <strain evidence="7 8">A05MB</strain>
    </source>
</reference>
<evidence type="ECO:0000313" key="7">
    <source>
        <dbReference type="EMBL" id="TZE81234.1"/>
    </source>
</evidence>